<dbReference type="PANTHER" id="PTHR23099">
    <property type="entry name" value="TRANSCRIPTIONAL REGULATOR"/>
    <property type="match status" value="1"/>
</dbReference>
<dbReference type="Pfam" id="PF17283">
    <property type="entry name" value="Zn_ribbon_SprT"/>
    <property type="match status" value="1"/>
</dbReference>
<feature type="region of interest" description="Disordered" evidence="1">
    <location>
        <begin position="748"/>
        <end position="1008"/>
    </location>
</feature>
<feature type="compositionally biased region" description="Basic and acidic residues" evidence="1">
    <location>
        <begin position="842"/>
        <end position="855"/>
    </location>
</feature>
<feature type="compositionally biased region" description="Basic and acidic residues" evidence="1">
    <location>
        <begin position="418"/>
        <end position="431"/>
    </location>
</feature>
<evidence type="ECO:0000313" key="4">
    <source>
        <dbReference type="Proteomes" id="UP001195483"/>
    </source>
</evidence>
<feature type="compositionally biased region" description="Polar residues" evidence="1">
    <location>
        <begin position="711"/>
        <end position="725"/>
    </location>
</feature>
<feature type="region of interest" description="Disordered" evidence="1">
    <location>
        <begin position="386"/>
        <end position="432"/>
    </location>
</feature>
<dbReference type="Proteomes" id="UP001195483">
    <property type="component" value="Unassembled WGS sequence"/>
</dbReference>
<dbReference type="SMART" id="SM00731">
    <property type="entry name" value="SprT"/>
    <property type="match status" value="1"/>
</dbReference>
<feature type="compositionally biased region" description="Polar residues" evidence="1">
    <location>
        <begin position="657"/>
        <end position="666"/>
    </location>
</feature>
<feature type="compositionally biased region" description="Acidic residues" evidence="1">
    <location>
        <begin position="759"/>
        <end position="769"/>
    </location>
</feature>
<feature type="compositionally biased region" description="Acidic residues" evidence="1">
    <location>
        <begin position="778"/>
        <end position="789"/>
    </location>
</feature>
<dbReference type="GO" id="GO:0006974">
    <property type="term" value="P:DNA damage response"/>
    <property type="evidence" value="ECO:0007669"/>
    <property type="project" value="UniProtKB-ARBA"/>
</dbReference>
<feature type="region of interest" description="Disordered" evidence="1">
    <location>
        <begin position="711"/>
        <end position="732"/>
    </location>
</feature>
<name>A0AAE0SXU8_9BIVA</name>
<feature type="region of interest" description="Disordered" evidence="1">
    <location>
        <begin position="580"/>
        <end position="601"/>
    </location>
</feature>
<evidence type="ECO:0000259" key="2">
    <source>
        <dbReference type="SMART" id="SM00731"/>
    </source>
</evidence>
<dbReference type="InterPro" id="IPR035240">
    <property type="entry name" value="SprT_Zn_ribbon"/>
</dbReference>
<feature type="compositionally biased region" description="Acidic residues" evidence="1">
    <location>
        <begin position="894"/>
        <end position="910"/>
    </location>
</feature>
<reference evidence="3" key="1">
    <citation type="journal article" date="2021" name="Genome Biol. Evol.">
        <title>A High-Quality Reference Genome for a Parasitic Bivalve with Doubly Uniparental Inheritance (Bivalvia: Unionida).</title>
        <authorList>
            <person name="Smith C.H."/>
        </authorList>
    </citation>
    <scope>NUCLEOTIDE SEQUENCE</scope>
    <source>
        <strain evidence="3">CHS0354</strain>
    </source>
</reference>
<feature type="compositionally biased region" description="Acidic residues" evidence="1">
    <location>
        <begin position="798"/>
        <end position="809"/>
    </location>
</feature>
<feature type="region of interest" description="Disordered" evidence="1">
    <location>
        <begin position="639"/>
        <end position="676"/>
    </location>
</feature>
<feature type="domain" description="SprT-like" evidence="2">
    <location>
        <begin position="1127"/>
        <end position="1286"/>
    </location>
</feature>
<reference evidence="3" key="2">
    <citation type="journal article" date="2021" name="Genome Biol. Evol.">
        <title>Developing a high-quality reference genome for a parasitic bivalve with doubly uniparental inheritance (Bivalvia: Unionida).</title>
        <authorList>
            <person name="Smith C.H."/>
        </authorList>
    </citation>
    <scope>NUCLEOTIDE SEQUENCE</scope>
    <source>
        <strain evidence="3">CHS0354</strain>
        <tissue evidence="3">Mantle</tissue>
    </source>
</reference>
<feature type="compositionally biased region" description="Polar residues" evidence="1">
    <location>
        <begin position="591"/>
        <end position="600"/>
    </location>
</feature>
<feature type="compositionally biased region" description="Low complexity" evidence="1">
    <location>
        <begin position="393"/>
        <end position="403"/>
    </location>
</feature>
<gene>
    <name evidence="3" type="ORF">CHS0354_012729</name>
</gene>
<comment type="caution">
    <text evidence="3">The sequence shown here is derived from an EMBL/GenBank/DDBJ whole genome shotgun (WGS) entry which is preliminary data.</text>
</comment>
<feature type="compositionally biased region" description="Low complexity" evidence="1">
    <location>
        <begin position="63"/>
        <end position="72"/>
    </location>
</feature>
<feature type="compositionally biased region" description="Low complexity" evidence="1">
    <location>
        <begin position="932"/>
        <end position="949"/>
    </location>
</feature>
<evidence type="ECO:0000256" key="1">
    <source>
        <dbReference type="SAM" id="MobiDB-lite"/>
    </source>
</evidence>
<feature type="region of interest" description="Disordered" evidence="1">
    <location>
        <begin position="54"/>
        <end position="111"/>
    </location>
</feature>
<sequence>MAAASKPDVDHLFRKIGEKLGWFKYGDLDSAIQSLSKSVKAKSARSRLCLKKAVRKETDSSKDSNSSEMSGSTKKIQKAKIILDDSSSQDSNSVDDADYLPKKSQKNDSSTNICFSAKTSTKKIQKARLTLDDSASLSSDSSDEADLFSYKTKGNKKNNIVSKDVGKKVLHGKNEVGFSSPRHSKEKEKCSLLMKSKSCGQMLEKIEKMKLVDDSLRLSDEFTSPQECKRNTGHCQQFTSDIENGWNNSQFELSPDLQNFGDPLKESTRIHRRSSVTYYKILNVSGISSTGSSSMDDQELSNSIFQSDDTYKKKLKEHSIAGKPFGSDNITLEEFHTVNETKYEQTCIRLQESVIQETVNEVSKDHRFVTVEDSLLEETAISCSESSTHDIHSNFSQSSSKQSLPDVQAIPDSEPEEDYNKSDSPFREGIHGHGRQLFLDNNHFLMPEKSVNITGNNYNSLSISQEHKTPDNLLRDISFFKFEDNDDNSNLHDKKLSEKKTKEDFSSLLGSHNNYSESGNENFRTEMGIPVDNTCCGENGSWYEVTDVSIQCNILCKSLILSPDALENYKGVETCPANSQPNESHIGGDNIGNNTNSPKDNSVDIANDHVNVNDDDESVYEVVDVSVQTDNPMVITDNSYYHKRESDDDDNDGSAKLLNNNSTTIDSGLHGSNSISSSMRLETGLSSGISAESHESPSMFCTKKHQNVLHTSDQSKQLQNDTQQNCKRKKAQADETIYFDAVSDTDQVELPSIEVENSLPDEDGLDLEDGEKRKIGYDEEEKEVSDLEDEERKKIGYDEAEEGDSDVEEGERNKIGFYGPEENGSPPKKNSCRGVVIQPSEDENKNNWRARRDDSESSDDGLEAFFQKMRTPLQSKGGNSGRKKSRNSLKDFIVDDDEEISSMSDEEDELFYISTTRALETPRTERINSKMTSYPSTTSDGSDGDFSSSVYPMSVTKHKRKNVTKASKSTKSATRRKKTNLSSSSNDSCFDTDDSKHPRSSVKSSLDISDVEYSDENFTEETLNKLKENNAADSKSSSLPDAVLKSRVINTFVTPKSKPPKTAGVKNFKTPSLSTPKVPSCSDFTAKKTSAAGSTLNFLQSLSSDADDYRRHSDAVRFITSFKKYKEDLSSKLFRIFNETVFDGQLSSDLPVIWNKRLLRTAGYCAYKYSASSSQAQRSARIELSTKVCDSAERVRDTLIHEMCHAAVWLLNGAKDGHGPYWKYWAKKANMAHPEIPVVARCHNYSISTKYIYRCTKCGYSIGRHSKSLDTERKVCGYCHGNFELLSNKSTSSTPSVSGGTPAPVTPRTPNKFAIFVKENYSGVKKTDKYLKHGDVMKILSKQFAEMKMNLE</sequence>
<protein>
    <recommendedName>
        <fullName evidence="2">SprT-like domain-containing protein</fullName>
    </recommendedName>
</protein>
<dbReference type="GO" id="GO:0005634">
    <property type="term" value="C:nucleus"/>
    <property type="evidence" value="ECO:0007669"/>
    <property type="project" value="TreeGrafter"/>
</dbReference>
<feature type="compositionally biased region" description="Low complexity" evidence="1">
    <location>
        <begin position="667"/>
        <end position="676"/>
    </location>
</feature>
<dbReference type="CDD" id="cd00084">
    <property type="entry name" value="HMG-box_SF"/>
    <property type="match status" value="1"/>
</dbReference>
<dbReference type="EMBL" id="JAEAOA010000768">
    <property type="protein sequence ID" value="KAK3600042.1"/>
    <property type="molecule type" value="Genomic_DNA"/>
</dbReference>
<organism evidence="3 4">
    <name type="scientific">Potamilus streckersoni</name>
    <dbReference type="NCBI Taxonomy" id="2493646"/>
    <lineage>
        <taxon>Eukaryota</taxon>
        <taxon>Metazoa</taxon>
        <taxon>Spiralia</taxon>
        <taxon>Lophotrochozoa</taxon>
        <taxon>Mollusca</taxon>
        <taxon>Bivalvia</taxon>
        <taxon>Autobranchia</taxon>
        <taxon>Heteroconchia</taxon>
        <taxon>Palaeoheterodonta</taxon>
        <taxon>Unionida</taxon>
        <taxon>Unionoidea</taxon>
        <taxon>Unionidae</taxon>
        <taxon>Ambleminae</taxon>
        <taxon>Lampsilini</taxon>
        <taxon>Potamilus</taxon>
    </lineage>
</organism>
<accession>A0AAE0SXU8</accession>
<keyword evidence="4" id="KW-1185">Reference proteome</keyword>
<dbReference type="PANTHER" id="PTHR23099:SF0">
    <property type="entry name" value="GERM CELL NUCLEAR ACIDIC PROTEIN"/>
    <property type="match status" value="1"/>
</dbReference>
<proteinExistence type="predicted"/>
<dbReference type="InterPro" id="IPR006640">
    <property type="entry name" value="SprT-like_domain"/>
</dbReference>
<reference evidence="3" key="3">
    <citation type="submission" date="2023-05" db="EMBL/GenBank/DDBJ databases">
        <authorList>
            <person name="Smith C.H."/>
        </authorList>
    </citation>
    <scope>NUCLEOTIDE SEQUENCE</scope>
    <source>
        <strain evidence="3">CHS0354</strain>
        <tissue evidence="3">Mantle</tissue>
    </source>
</reference>
<evidence type="ECO:0000313" key="3">
    <source>
        <dbReference type="EMBL" id="KAK3600042.1"/>
    </source>
</evidence>
<dbReference type="Pfam" id="PF10263">
    <property type="entry name" value="SprT-like"/>
    <property type="match status" value="1"/>
</dbReference>
<feature type="compositionally biased region" description="Polar residues" evidence="1">
    <location>
        <begin position="980"/>
        <end position="989"/>
    </location>
</feature>